<evidence type="ECO:0000313" key="4">
    <source>
        <dbReference type="RefSeq" id="XP_025413349.1"/>
    </source>
</evidence>
<dbReference type="Proteomes" id="UP000694846">
    <property type="component" value="Unplaced"/>
</dbReference>
<keyword evidence="1" id="KW-0732">Signal</keyword>
<organism evidence="2">
    <name type="scientific">Sipha flava</name>
    <name type="common">yellow sugarcane aphid</name>
    <dbReference type="NCBI Taxonomy" id="143950"/>
    <lineage>
        <taxon>Eukaryota</taxon>
        <taxon>Metazoa</taxon>
        <taxon>Ecdysozoa</taxon>
        <taxon>Arthropoda</taxon>
        <taxon>Hexapoda</taxon>
        <taxon>Insecta</taxon>
        <taxon>Pterygota</taxon>
        <taxon>Neoptera</taxon>
        <taxon>Paraneoptera</taxon>
        <taxon>Hemiptera</taxon>
        <taxon>Sternorrhyncha</taxon>
        <taxon>Aphidomorpha</taxon>
        <taxon>Aphidoidea</taxon>
        <taxon>Aphididae</taxon>
        <taxon>Sipha</taxon>
    </lineage>
</organism>
<feature type="signal peptide" evidence="1">
    <location>
        <begin position="1"/>
        <end position="18"/>
    </location>
</feature>
<feature type="chain" id="PRO_5044579004" evidence="1">
    <location>
        <begin position="19"/>
        <end position="581"/>
    </location>
</feature>
<dbReference type="EMBL" id="GGMS01003040">
    <property type="protein sequence ID" value="MBY72243.1"/>
    <property type="molecule type" value="Transcribed_RNA"/>
</dbReference>
<keyword evidence="3" id="KW-1185">Reference proteome</keyword>
<dbReference type="GO" id="GO:0042765">
    <property type="term" value="C:GPI-anchor transamidase complex"/>
    <property type="evidence" value="ECO:0007669"/>
    <property type="project" value="InterPro"/>
</dbReference>
<dbReference type="GO" id="GO:0016255">
    <property type="term" value="P:attachment of GPI anchor to protein"/>
    <property type="evidence" value="ECO:0007669"/>
    <property type="project" value="InterPro"/>
</dbReference>
<dbReference type="InterPro" id="IPR007245">
    <property type="entry name" value="PIG-T"/>
</dbReference>
<name>A0A2S2Q3D2_9HEMI</name>
<dbReference type="OrthoDB" id="331263at2759"/>
<reference evidence="2" key="1">
    <citation type="submission" date="2018-04" db="EMBL/GenBank/DDBJ databases">
        <title>Transcriptome assembly of Sipha flava.</title>
        <authorList>
            <person name="Scully E.D."/>
            <person name="Geib S.M."/>
            <person name="Palmer N.A."/>
            <person name="Koch K."/>
            <person name="Bradshaw J."/>
            <person name="Heng-Moss T."/>
            <person name="Sarath G."/>
        </authorList>
    </citation>
    <scope>NUCLEOTIDE SEQUENCE</scope>
</reference>
<evidence type="ECO:0000313" key="2">
    <source>
        <dbReference type="EMBL" id="MBY72243.1"/>
    </source>
</evidence>
<gene>
    <name evidence="2" type="primary">PIGT</name>
    <name evidence="4" type="synonym">LOC112685625</name>
    <name evidence="2" type="ORF">g.9034</name>
</gene>
<proteinExistence type="predicted"/>
<accession>A0A2S2Q3D2</accession>
<reference evidence="4" key="2">
    <citation type="submission" date="2025-04" db="UniProtKB">
        <authorList>
            <consortium name="RefSeq"/>
        </authorList>
    </citation>
    <scope>IDENTIFICATION</scope>
    <source>
        <tissue evidence="4">Whole body</tissue>
    </source>
</reference>
<dbReference type="Pfam" id="PF04113">
    <property type="entry name" value="Gpi16"/>
    <property type="match status" value="2"/>
</dbReference>
<dbReference type="PANTHER" id="PTHR12959">
    <property type="entry name" value="GPI TRANSAMIDASE COMPONENT PIG-T-RELATED"/>
    <property type="match status" value="1"/>
</dbReference>
<dbReference type="AlphaFoldDB" id="A0A2S2Q3D2"/>
<sequence>MYDKFLWIFLAFTGYVRSESYSEELFIKPLATGYVYSFFQFTIVREDNAFRHSSLFPHSLGDIINRFHVDELNVDLTSGLWRHKSWGYPAVDAPSGAEISARFHNDTIDVNKNWYGLTNALSGLLCTSLNFINSANSYESSADRVYRYSNLPRENVCTENLTPWKKLLPCDSTRGLSSLLNSGHVHNANYHSLGIHFRPLCNAGKCKYELRQTVSLVYDSTFISLNNNYDWSLRKMFGTGLFKTCPLADFSKLYIDTSSNSSVPYLLSQEPDYFLKDNIAVYNLISIFHLSAVVPRPKIAVSELRPLLYTDRFITGFGQEYGGLVTRIYNEHRLPVTAKVIENIPWFLPIYYHTLIVSSNGVRVNPKALIYKPGKGRIRIYYLEIVLELAPRSVTEISVQFDYVFLKWQEYPPDANHGFYIGSAIVEVTIPRHATSLTFDKSFIADNLNSSEADYLICLKTENFIITLPTPDFSMPYNVICLACTVVALAFGPIHNITTKRLKLTTAKYVPGLASILQKLYMWVENIALSKKINKVGNSAAVKVYAPEELSYHPTLGHVSEEFMNNQVYISYTKKWPLLKH</sequence>
<evidence type="ECO:0000313" key="3">
    <source>
        <dbReference type="Proteomes" id="UP000694846"/>
    </source>
</evidence>
<dbReference type="RefSeq" id="XP_025413349.1">
    <property type="nucleotide sequence ID" value="XM_025557564.1"/>
</dbReference>
<protein>
    <submittedName>
        <fullName evidence="2 4">GPI transamidase component PIG-T</fullName>
    </submittedName>
</protein>
<evidence type="ECO:0000256" key="1">
    <source>
        <dbReference type="SAM" id="SignalP"/>
    </source>
</evidence>
<dbReference type="PANTHER" id="PTHR12959:SF11">
    <property type="entry name" value="GPI TRANSAMIDASE COMPONENT PIG-T"/>
    <property type="match status" value="1"/>
</dbReference>